<evidence type="ECO:0000313" key="2">
    <source>
        <dbReference type="Proteomes" id="UP000824120"/>
    </source>
</evidence>
<proteinExistence type="predicted"/>
<name>A0A9J5WZA0_SOLCO</name>
<dbReference type="OrthoDB" id="1302293at2759"/>
<dbReference type="AlphaFoldDB" id="A0A9J5WZA0"/>
<protein>
    <submittedName>
        <fullName evidence="1">Uncharacterized protein</fullName>
    </submittedName>
</protein>
<reference evidence="1 2" key="1">
    <citation type="submission" date="2020-09" db="EMBL/GenBank/DDBJ databases">
        <title>De no assembly of potato wild relative species, Solanum commersonii.</title>
        <authorList>
            <person name="Cho K."/>
        </authorList>
    </citation>
    <scope>NUCLEOTIDE SEQUENCE [LARGE SCALE GENOMIC DNA]</scope>
    <source>
        <strain evidence="1">LZ3.2</strain>
        <tissue evidence="1">Leaf</tissue>
    </source>
</reference>
<dbReference type="Proteomes" id="UP000824120">
    <property type="component" value="Chromosome 10"/>
</dbReference>
<gene>
    <name evidence="1" type="ORF">H5410_051742</name>
</gene>
<organism evidence="1 2">
    <name type="scientific">Solanum commersonii</name>
    <name type="common">Commerson's wild potato</name>
    <name type="synonym">Commerson's nightshade</name>
    <dbReference type="NCBI Taxonomy" id="4109"/>
    <lineage>
        <taxon>Eukaryota</taxon>
        <taxon>Viridiplantae</taxon>
        <taxon>Streptophyta</taxon>
        <taxon>Embryophyta</taxon>
        <taxon>Tracheophyta</taxon>
        <taxon>Spermatophyta</taxon>
        <taxon>Magnoliopsida</taxon>
        <taxon>eudicotyledons</taxon>
        <taxon>Gunneridae</taxon>
        <taxon>Pentapetalae</taxon>
        <taxon>asterids</taxon>
        <taxon>lamiids</taxon>
        <taxon>Solanales</taxon>
        <taxon>Solanaceae</taxon>
        <taxon>Solanoideae</taxon>
        <taxon>Solaneae</taxon>
        <taxon>Solanum</taxon>
    </lineage>
</organism>
<keyword evidence="2" id="KW-1185">Reference proteome</keyword>
<accession>A0A9J5WZA0</accession>
<evidence type="ECO:0000313" key="1">
    <source>
        <dbReference type="EMBL" id="KAG5581115.1"/>
    </source>
</evidence>
<sequence>MIVGGESQKAVVSHIGSMGLNSVSMDSVAMYSKTGSSSGVNQRFKKNSLLICDFCKCKGHSKEFYYKIVGYPPDFKSKRKVQGAPSEFTSSGSHNSSQAHFSYGMNTNVQVLGWGRKFDSSHIDQGGVGSSSSTHYSRQDVLHGSVVFFQELNTQVLVSSSCNRSEQEPVNITHQSEEISDQVVATTDHSEEYDIIDLPTDDNIHEAPVQEIQEVVAPVEHKKSTRTRLQPLWMQDFVTSNKVKYPMSNYMCYSHLTPSY</sequence>
<comment type="caution">
    <text evidence="1">The sequence shown here is derived from an EMBL/GenBank/DDBJ whole genome shotgun (WGS) entry which is preliminary data.</text>
</comment>
<dbReference type="EMBL" id="JACXVP010000010">
    <property type="protein sequence ID" value="KAG5581115.1"/>
    <property type="molecule type" value="Genomic_DNA"/>
</dbReference>